<reference evidence="2 3" key="1">
    <citation type="submission" date="2018-12" db="EMBL/GenBank/DDBJ databases">
        <title>Draft genome sequence of Embleya hyalina NBRC 13850T.</title>
        <authorList>
            <person name="Komaki H."/>
            <person name="Hosoyama A."/>
            <person name="Kimura A."/>
            <person name="Ichikawa N."/>
            <person name="Tamura T."/>
        </authorList>
    </citation>
    <scope>NUCLEOTIDE SEQUENCE [LARGE SCALE GENOMIC DNA]</scope>
    <source>
        <strain evidence="2 3">NBRC 13850</strain>
    </source>
</reference>
<feature type="region of interest" description="Disordered" evidence="1">
    <location>
        <begin position="187"/>
        <end position="249"/>
    </location>
</feature>
<organism evidence="2 3">
    <name type="scientific">Embleya hyalina</name>
    <dbReference type="NCBI Taxonomy" id="516124"/>
    <lineage>
        <taxon>Bacteria</taxon>
        <taxon>Bacillati</taxon>
        <taxon>Actinomycetota</taxon>
        <taxon>Actinomycetes</taxon>
        <taxon>Kitasatosporales</taxon>
        <taxon>Streptomycetaceae</taxon>
        <taxon>Embleya</taxon>
    </lineage>
</organism>
<proteinExistence type="predicted"/>
<keyword evidence="3" id="KW-1185">Reference proteome</keyword>
<evidence type="ECO:0000313" key="3">
    <source>
        <dbReference type="Proteomes" id="UP000286931"/>
    </source>
</evidence>
<evidence type="ECO:0000256" key="1">
    <source>
        <dbReference type="SAM" id="MobiDB-lite"/>
    </source>
</evidence>
<gene>
    <name evidence="2" type="ORF">EHYA_06957</name>
</gene>
<dbReference type="AlphaFoldDB" id="A0A401YXB4"/>
<sequence length="249" mass="27264">MRGRGSGRRRRRMPQGHCVRAHTLRVPRDACHHVGTIAATGFPARRSLLDRKRPHTGRDAIGAIRPVTTRMPQARPLSCLRRAVGTLAGVGEDVTTWRPVLPRGNGAWIGILASGRIGVGVAGEGRASLEGSGFVPMWPFMERGLSECLGEFRVRWDALADGGIASPERLFESLVCCRRRRTPDAVSYRRRAPLGPDPRAQPRTRVPDNFACSTPRTPHRCRPGSTGSPTADWRPSSGSQQPCAKTKTR</sequence>
<dbReference type="EMBL" id="BIFH01000031">
    <property type="protein sequence ID" value="GCD99243.1"/>
    <property type="molecule type" value="Genomic_DNA"/>
</dbReference>
<name>A0A401YXB4_9ACTN</name>
<accession>A0A401YXB4</accession>
<comment type="caution">
    <text evidence="2">The sequence shown here is derived from an EMBL/GenBank/DDBJ whole genome shotgun (WGS) entry which is preliminary data.</text>
</comment>
<dbReference type="Proteomes" id="UP000286931">
    <property type="component" value="Unassembled WGS sequence"/>
</dbReference>
<protein>
    <submittedName>
        <fullName evidence="2">Uncharacterized protein</fullName>
    </submittedName>
</protein>
<evidence type="ECO:0000313" key="2">
    <source>
        <dbReference type="EMBL" id="GCD99243.1"/>
    </source>
</evidence>